<dbReference type="InterPro" id="IPR050863">
    <property type="entry name" value="CenT-Element_Derived"/>
</dbReference>
<dbReference type="Pfam" id="PF03184">
    <property type="entry name" value="DDE_1"/>
    <property type="match status" value="1"/>
</dbReference>
<protein>
    <recommendedName>
        <fullName evidence="4">DDE-1 domain-containing protein</fullName>
    </recommendedName>
</protein>
<feature type="coiled-coil region" evidence="2">
    <location>
        <begin position="514"/>
        <end position="544"/>
    </location>
</feature>
<evidence type="ECO:0000256" key="1">
    <source>
        <dbReference type="ARBA" id="ARBA00004123"/>
    </source>
</evidence>
<feature type="region of interest" description="Disordered" evidence="3">
    <location>
        <begin position="555"/>
        <end position="577"/>
    </location>
</feature>
<evidence type="ECO:0000256" key="3">
    <source>
        <dbReference type="SAM" id="MobiDB-lite"/>
    </source>
</evidence>
<keyword evidence="6" id="KW-1185">Reference proteome</keyword>
<feature type="domain" description="DDE-1" evidence="4">
    <location>
        <begin position="272"/>
        <end position="369"/>
    </location>
</feature>
<comment type="subcellular location">
    <subcellularLocation>
        <location evidence="1">Nucleus</location>
    </subcellularLocation>
</comment>
<reference evidence="5" key="1">
    <citation type="journal article" date="2023" name="G3 (Bethesda)">
        <title>Whole genome assemblies of Zophobas morio and Tenebrio molitor.</title>
        <authorList>
            <person name="Kaur S."/>
            <person name="Stinson S.A."/>
            <person name="diCenzo G.C."/>
        </authorList>
    </citation>
    <scope>NUCLEOTIDE SEQUENCE</scope>
    <source>
        <strain evidence="5">QUZm001</strain>
    </source>
</reference>
<evidence type="ECO:0000259" key="4">
    <source>
        <dbReference type="Pfam" id="PF03184"/>
    </source>
</evidence>
<sequence>MPRIYKKKRIRTGEVDEDTMKSAMKEVLDKTLSIRKSAQKYGVKPTTLATRLSKFHKKVTLQKEDSMPARIFSSKFASNQVFTTEEETLLNKYITDCSKMHYGLTIAQVRKLAYEFAKANQLHYPPSWNRNRMAGKDWLDSFRRWNKNLSLRKPENTSAARSYGFNKTAVDDFFKNLEKVLVKYEFTADRIYNFDESGQSGISTVMTVPKVLAEKRQKQIGQLVSAERGELVTFGGIIAASGNTIPPLFIFPRVHFKDYFLVGAPEGSLGVATKSGWINSSIFLEVLKHMKRNTSCSKDNPILLLVDNHESHVTIQAVEYARDNGIIYLSFPPHTTHRLQPLDVAVFGPFKTKLKTAFNDWHVNNPSKTLSIYNIPKLAKIAYFESFNCKNIISGFEKIGIWPFNKLAFSDEDFTPVQVYHSDTSTGQDVNMSQSISEDIDIGQQDLASRGVPTSPSLLSQPLDSPSTSVVGLITPEIIRPYPKVDTRTITRSKKGKQPGKSRIYTDTPEKYILEEIEKAKELKKQEQERKQRAKEIKRALNLLSDANLTLKSKRQKKTIETDSDDETDVSFRESSCSPIEEISEGSDIETETPVISEDIKEECFVLVKFEKKKTALHYVGQVVTKYSLTEYSISFLRKKPGTWKFIFPDTKDEGSVDISDIVCILPQPKSALTARTAKIFSFAKDLSIYNVQ</sequence>
<dbReference type="GO" id="GO:0003677">
    <property type="term" value="F:DNA binding"/>
    <property type="evidence" value="ECO:0007669"/>
    <property type="project" value="TreeGrafter"/>
</dbReference>
<dbReference type="SUPFAM" id="SSF46689">
    <property type="entry name" value="Homeodomain-like"/>
    <property type="match status" value="1"/>
</dbReference>
<evidence type="ECO:0000256" key="2">
    <source>
        <dbReference type="SAM" id="Coils"/>
    </source>
</evidence>
<accession>A0AA38MHD5</accession>
<dbReference type="AlphaFoldDB" id="A0AA38MHD5"/>
<dbReference type="EMBL" id="JALNTZ010000004">
    <property type="protein sequence ID" value="KAJ3655704.1"/>
    <property type="molecule type" value="Genomic_DNA"/>
</dbReference>
<evidence type="ECO:0000313" key="5">
    <source>
        <dbReference type="EMBL" id="KAJ3655704.1"/>
    </source>
</evidence>
<dbReference type="Proteomes" id="UP001168821">
    <property type="component" value="Unassembled WGS sequence"/>
</dbReference>
<gene>
    <name evidence="5" type="ORF">Zmor_014824</name>
</gene>
<organism evidence="5 6">
    <name type="scientific">Zophobas morio</name>
    <dbReference type="NCBI Taxonomy" id="2755281"/>
    <lineage>
        <taxon>Eukaryota</taxon>
        <taxon>Metazoa</taxon>
        <taxon>Ecdysozoa</taxon>
        <taxon>Arthropoda</taxon>
        <taxon>Hexapoda</taxon>
        <taxon>Insecta</taxon>
        <taxon>Pterygota</taxon>
        <taxon>Neoptera</taxon>
        <taxon>Endopterygota</taxon>
        <taxon>Coleoptera</taxon>
        <taxon>Polyphaga</taxon>
        <taxon>Cucujiformia</taxon>
        <taxon>Tenebrionidae</taxon>
        <taxon>Zophobas</taxon>
    </lineage>
</organism>
<dbReference type="PANTHER" id="PTHR19303:SF74">
    <property type="entry name" value="POGO TRANSPOSABLE ELEMENT WITH KRAB DOMAIN"/>
    <property type="match status" value="1"/>
</dbReference>
<dbReference type="PANTHER" id="PTHR19303">
    <property type="entry name" value="TRANSPOSON"/>
    <property type="match status" value="1"/>
</dbReference>
<evidence type="ECO:0000313" key="6">
    <source>
        <dbReference type="Proteomes" id="UP001168821"/>
    </source>
</evidence>
<keyword evidence="2" id="KW-0175">Coiled coil</keyword>
<comment type="caution">
    <text evidence="5">The sequence shown here is derived from an EMBL/GenBank/DDBJ whole genome shotgun (WGS) entry which is preliminary data.</text>
</comment>
<proteinExistence type="predicted"/>
<name>A0AA38MHD5_9CUCU</name>
<dbReference type="InterPro" id="IPR004875">
    <property type="entry name" value="DDE_SF_endonuclease_dom"/>
</dbReference>
<dbReference type="GO" id="GO:0005634">
    <property type="term" value="C:nucleus"/>
    <property type="evidence" value="ECO:0007669"/>
    <property type="project" value="UniProtKB-SubCell"/>
</dbReference>
<dbReference type="InterPro" id="IPR009057">
    <property type="entry name" value="Homeodomain-like_sf"/>
</dbReference>